<gene>
    <name evidence="1" type="ORF">Ctaglu_47950</name>
</gene>
<organism evidence="1 2">
    <name type="scientific">Clostridium tagluense</name>
    <dbReference type="NCBI Taxonomy" id="360422"/>
    <lineage>
        <taxon>Bacteria</taxon>
        <taxon>Bacillati</taxon>
        <taxon>Bacillota</taxon>
        <taxon>Clostridia</taxon>
        <taxon>Eubacteriales</taxon>
        <taxon>Clostridiaceae</taxon>
        <taxon>Clostridium</taxon>
    </lineage>
</organism>
<keyword evidence="2" id="KW-1185">Reference proteome</keyword>
<protein>
    <submittedName>
        <fullName evidence="1">Uncharacterized protein</fullName>
    </submittedName>
</protein>
<dbReference type="RefSeq" id="WP_233439939.1">
    <property type="nucleotide sequence ID" value="NZ_BHYK01000065.1"/>
</dbReference>
<comment type="caution">
    <text evidence="1">The sequence shown here is derived from an EMBL/GenBank/DDBJ whole genome shotgun (WGS) entry which is preliminary data.</text>
</comment>
<proteinExistence type="predicted"/>
<dbReference type="Proteomes" id="UP000287872">
    <property type="component" value="Unassembled WGS sequence"/>
</dbReference>
<reference evidence="1 2" key="1">
    <citation type="submission" date="2018-11" db="EMBL/GenBank/DDBJ databases">
        <title>Genome sequencing and assembly of Clostridium tagluense strain A121.</title>
        <authorList>
            <person name="Murakami T."/>
            <person name="Segawa T."/>
            <person name="Shcherbakova V.A."/>
            <person name="Mori H."/>
            <person name="Yoshimura Y."/>
        </authorList>
    </citation>
    <scope>NUCLEOTIDE SEQUENCE [LARGE SCALE GENOMIC DNA]</scope>
    <source>
        <strain evidence="1 2">A121</strain>
    </source>
</reference>
<accession>A0A401UUE4</accession>
<dbReference type="AlphaFoldDB" id="A0A401UUE4"/>
<evidence type="ECO:0000313" key="1">
    <source>
        <dbReference type="EMBL" id="GCD13172.1"/>
    </source>
</evidence>
<dbReference type="EMBL" id="BHYK01000065">
    <property type="protein sequence ID" value="GCD13172.1"/>
    <property type="molecule type" value="Genomic_DNA"/>
</dbReference>
<sequence>MLEGLEAPIEYDKYGRMSYNPIFHENNGKPWYKEDTQYLIDWYDIIGPEEISFAIDRTIKSVMHKATLLRKGGKMKKPLKKTTCKRIKKNPLARVQVKQI</sequence>
<evidence type="ECO:0000313" key="2">
    <source>
        <dbReference type="Proteomes" id="UP000287872"/>
    </source>
</evidence>
<name>A0A401UUE4_9CLOT</name>